<feature type="region of interest" description="Disordered" evidence="1">
    <location>
        <begin position="268"/>
        <end position="293"/>
    </location>
</feature>
<protein>
    <submittedName>
        <fullName evidence="3">Uncharacterized protein</fullName>
    </submittedName>
</protein>
<reference evidence="3 4" key="1">
    <citation type="submission" date="2024-08" db="EMBL/GenBank/DDBJ databases">
        <authorList>
            <person name="Cucini C."/>
            <person name="Frati F."/>
        </authorList>
    </citation>
    <scope>NUCLEOTIDE SEQUENCE [LARGE SCALE GENOMIC DNA]</scope>
</reference>
<evidence type="ECO:0000313" key="3">
    <source>
        <dbReference type="EMBL" id="CAL8071627.1"/>
    </source>
</evidence>
<feature type="compositionally biased region" description="Low complexity" evidence="1">
    <location>
        <begin position="370"/>
        <end position="391"/>
    </location>
</feature>
<feature type="region of interest" description="Disordered" evidence="1">
    <location>
        <begin position="18"/>
        <end position="43"/>
    </location>
</feature>
<evidence type="ECO:0000313" key="4">
    <source>
        <dbReference type="Proteomes" id="UP001642540"/>
    </source>
</evidence>
<keyword evidence="4" id="KW-1185">Reference proteome</keyword>
<evidence type="ECO:0000256" key="1">
    <source>
        <dbReference type="SAM" id="MobiDB-lite"/>
    </source>
</evidence>
<evidence type="ECO:0000313" key="2">
    <source>
        <dbReference type="EMBL" id="CAL8071621.1"/>
    </source>
</evidence>
<accession>A0ABP1PMY7</accession>
<organism evidence="3 4">
    <name type="scientific">Orchesella dallaii</name>
    <dbReference type="NCBI Taxonomy" id="48710"/>
    <lineage>
        <taxon>Eukaryota</taxon>
        <taxon>Metazoa</taxon>
        <taxon>Ecdysozoa</taxon>
        <taxon>Arthropoda</taxon>
        <taxon>Hexapoda</taxon>
        <taxon>Collembola</taxon>
        <taxon>Entomobryomorpha</taxon>
        <taxon>Entomobryoidea</taxon>
        <taxon>Orchesellidae</taxon>
        <taxon>Orchesellinae</taxon>
        <taxon>Orchesella</taxon>
    </lineage>
</organism>
<sequence>MSYYFENLGIFGDESSKELWEHDKKRSTSTNSDKESDLEMEKGNVEEYRSFSREGRYDFDYSDCPKTTSTKVLGSEERVVWILPGINSLIDLEAAAGDANCVVEIQGRDGKEISLRFYFDKFELVTNGDCRVRYLSLYVDVLKGDLKEGEGLNFVVKVVRLTDSFWTHFSQMPETAVYIRKPEDRRGKLVESYFLQYLRSPLPVSSFRGQVNRSGFLLESTDNLNFGIKVTMINSVATKKEVFKETEGASLPTLRLKPVESSAMEKVLPPLPTGTIVPPNSEETSEPKLKNVPTPQEISIPKLMDIQFPELNSPRKLMDIQFPELNSPPKLMDIPPPRDAATPKLMELHLLRETTPSKLMELPRTELKEASAAVSSPEESSSSVTAKETLSSTSTLKSMKIPASDLIETPSPPQVFGRGRGRIRNIPDLSSVTIPREESPSPSIYSSPRMLLVEEDNCFSDEGRPECKYQVWPWNLPMEDKRCQEVSSQ</sequence>
<feature type="region of interest" description="Disordered" evidence="1">
    <location>
        <begin position="369"/>
        <end position="391"/>
    </location>
</feature>
<comment type="caution">
    <text evidence="3">The sequence shown here is derived from an EMBL/GenBank/DDBJ whole genome shotgun (WGS) entry which is preliminary data.</text>
</comment>
<name>A0ABP1PMY7_9HEXA</name>
<dbReference type="Proteomes" id="UP001642540">
    <property type="component" value="Unassembled WGS sequence"/>
</dbReference>
<dbReference type="EMBL" id="CAXLJM020000006">
    <property type="protein sequence ID" value="CAL8071627.1"/>
    <property type="molecule type" value="Genomic_DNA"/>
</dbReference>
<gene>
    <name evidence="2" type="ORF">ODALV1_LOCUS1804</name>
    <name evidence="3" type="ORF">ODALV1_LOCUS1807</name>
</gene>
<dbReference type="EMBL" id="CAXLJM020000006">
    <property type="protein sequence ID" value="CAL8071621.1"/>
    <property type="molecule type" value="Genomic_DNA"/>
</dbReference>
<proteinExistence type="predicted"/>